<reference evidence="1 2" key="1">
    <citation type="submission" date="2018-05" db="EMBL/GenBank/DDBJ databases">
        <title>Streptomyces venezuelae.</title>
        <authorList>
            <person name="Kim W."/>
            <person name="Lee N."/>
            <person name="Cho B.-K."/>
        </authorList>
    </citation>
    <scope>NUCLEOTIDE SEQUENCE [LARGE SCALE GENOMIC DNA]</scope>
    <source>
        <strain evidence="1 2">ATCC 14585</strain>
    </source>
</reference>
<evidence type="ECO:0000313" key="2">
    <source>
        <dbReference type="Proteomes" id="UP000324015"/>
    </source>
</evidence>
<dbReference type="PROSITE" id="PS51257">
    <property type="entry name" value="PROKAR_LIPOPROTEIN"/>
    <property type="match status" value="1"/>
</dbReference>
<evidence type="ECO:0000313" key="1">
    <source>
        <dbReference type="EMBL" id="QES43448.1"/>
    </source>
</evidence>
<gene>
    <name evidence="1" type="ORF">DEJ49_22865</name>
</gene>
<proteinExistence type="predicted"/>
<dbReference type="EMBL" id="CP029191">
    <property type="protein sequence ID" value="QES43448.1"/>
    <property type="molecule type" value="Genomic_DNA"/>
</dbReference>
<evidence type="ECO:0008006" key="3">
    <source>
        <dbReference type="Google" id="ProtNLM"/>
    </source>
</evidence>
<dbReference type="AlphaFoldDB" id="A0A5P2CNZ9"/>
<name>A0A5P2CNZ9_STRVZ</name>
<sequence length="288" mass="30219">MRAGARAAGGRLRRTAVCAVAVGAAVGGLVSCGMDREVTYAGGTLEELVPEDEKRGRELATEAMTLFRDAESVRVGVEMNTPKGHQKVSLLMDRNSNCTGTFDAGPAQRGDIIMVAGGSTYVRFSDAALAEIRRMATARSPETAARVRERTALASGKYLKIPTGPGGGAKRVMPVNTCDLDKFTSAMPGSPGPDDVIKALPETRRHGTAVIPLVENEDENEAAGDRTSVYVAAKGKPYLLGADVEQNGQIMKMRMSEYGEPVSAVAPTAAETIDLSKFGPGGGGLFEV</sequence>
<protein>
    <recommendedName>
        <fullName evidence="3">Lipoprotein</fullName>
    </recommendedName>
</protein>
<organism evidence="1 2">
    <name type="scientific">Streptomyces venezuelae</name>
    <dbReference type="NCBI Taxonomy" id="54571"/>
    <lineage>
        <taxon>Bacteria</taxon>
        <taxon>Bacillati</taxon>
        <taxon>Actinomycetota</taxon>
        <taxon>Actinomycetes</taxon>
        <taxon>Kitasatosporales</taxon>
        <taxon>Streptomycetaceae</taxon>
        <taxon>Streptomyces</taxon>
    </lineage>
</organism>
<accession>A0A5P2CNZ9</accession>
<dbReference type="Proteomes" id="UP000324015">
    <property type="component" value="Chromosome"/>
</dbReference>